<proteinExistence type="inferred from homology"/>
<dbReference type="GO" id="GO:0006457">
    <property type="term" value="P:protein folding"/>
    <property type="evidence" value="ECO:0007669"/>
    <property type="project" value="UniProtKB-UniRule"/>
</dbReference>
<dbReference type="PROSITE" id="PS01096">
    <property type="entry name" value="PPIC_PPIASE_1"/>
    <property type="match status" value="1"/>
</dbReference>
<comment type="catalytic activity">
    <reaction evidence="7">
        <text>[protein]-peptidylproline (omega=180) = [protein]-peptidylproline (omega=0)</text>
        <dbReference type="Rhea" id="RHEA:16237"/>
        <dbReference type="Rhea" id="RHEA-COMP:10747"/>
        <dbReference type="Rhea" id="RHEA-COMP:10748"/>
        <dbReference type="ChEBI" id="CHEBI:83833"/>
        <dbReference type="ChEBI" id="CHEBI:83834"/>
        <dbReference type="EC" id="5.2.1.8"/>
    </reaction>
</comment>
<feature type="domain" description="PpiC" evidence="8">
    <location>
        <begin position="175"/>
        <end position="276"/>
    </location>
</feature>
<evidence type="ECO:0000313" key="9">
    <source>
        <dbReference type="EMBL" id="QCF27259.1"/>
    </source>
</evidence>
<name>A0A4P7XJF5_9ALTE</name>
<evidence type="ECO:0000256" key="7">
    <source>
        <dbReference type="HAMAP-Rule" id="MF_01183"/>
    </source>
</evidence>
<comment type="subcellular location">
    <subcellularLocation>
        <location evidence="7">Periplasm</location>
    </subcellularLocation>
    <text evidence="7">Is capable of associating with the outer membrane.</text>
</comment>
<evidence type="ECO:0000259" key="8">
    <source>
        <dbReference type="PROSITE" id="PS50198"/>
    </source>
</evidence>
<dbReference type="HAMAP" id="MF_01183">
    <property type="entry name" value="Chaperone_SurA"/>
    <property type="match status" value="1"/>
</dbReference>
<dbReference type="EMBL" id="CP031093">
    <property type="protein sequence ID" value="QCF27259.1"/>
    <property type="molecule type" value="Genomic_DNA"/>
</dbReference>
<dbReference type="AlphaFoldDB" id="A0A4P7XJF5"/>
<evidence type="ECO:0000313" key="10">
    <source>
        <dbReference type="Proteomes" id="UP000298049"/>
    </source>
</evidence>
<dbReference type="InterPro" id="IPR046357">
    <property type="entry name" value="PPIase_dom_sf"/>
</dbReference>
<keyword evidence="4 7" id="KW-0697">Rotamase</keyword>
<keyword evidence="10" id="KW-1185">Reference proteome</keyword>
<dbReference type="SUPFAM" id="SSF54534">
    <property type="entry name" value="FKBP-like"/>
    <property type="match status" value="2"/>
</dbReference>
<evidence type="ECO:0000256" key="6">
    <source>
        <dbReference type="ARBA" id="ARBA00023235"/>
    </source>
</evidence>
<sequence length="437" mass="48946" precursor="true">MRIVKMFYPLLLTALLLSGGLAQAEQKLLDRVVAIVDEGVILQSDLESRVRTVRSRLRAQGASLPPDSVLQERVLDQLLQDQVQLQLAEAAGIRVGDTELNQTINNIARRNGMTLEQFEQTLASEGLSYREAREQIRQEMLISRIQQQRVEPRIRVTEREVQNFLASRQGKERNVEEYLIGHILVEVTDSGNDEVVAEAREEATTILEKLRDGADFKQLAVEHSDGTNALEGGVLGWRGEDQLPSLIADVAPDLAVGEPSGILESQSGFHIVTVLEKRGGDDQIVQQHKVRHILITPENTASPADAEATIREIRQRVRDGESFAALAREYSDDPVSGAEGGALGWVSPGEMVPGFENMMTSVEPGQVSEPFRSRFGWHILEVEERRMRDIGDQLETAEARQVLYKRKYDIELRAWLREVREEAFVEVKAPDQEESAS</sequence>
<dbReference type="EC" id="5.2.1.8" evidence="7"/>
<dbReference type="GO" id="GO:0003755">
    <property type="term" value="F:peptidyl-prolyl cis-trans isomerase activity"/>
    <property type="evidence" value="ECO:0007669"/>
    <property type="project" value="UniProtKB-UniRule"/>
</dbReference>
<dbReference type="Pfam" id="PF09312">
    <property type="entry name" value="SurA_N"/>
    <property type="match status" value="1"/>
</dbReference>
<dbReference type="PROSITE" id="PS50198">
    <property type="entry name" value="PPIC_PPIASE_2"/>
    <property type="match status" value="2"/>
</dbReference>
<keyword evidence="1 7" id="KW-0732">Signal</keyword>
<feature type="chain" id="PRO_5021050540" description="Chaperone SurA" evidence="7">
    <location>
        <begin position="25"/>
        <end position="437"/>
    </location>
</feature>
<comment type="domain">
    <text evidence="7">The PPIase activity resides only in the second parvulin domain. The N-terminal region and the C-terminal tail are necessary and sufficient for the chaperone activity of SurA. The PPIase activity is dispensable for SurA to function as a chaperone. The N-terminal region and the C-terminal tail are also required for porin recognition.</text>
</comment>
<dbReference type="InterPro" id="IPR027304">
    <property type="entry name" value="Trigger_fact/SurA_dom_sf"/>
</dbReference>
<gene>
    <name evidence="7" type="primary">surA</name>
    <name evidence="9" type="ORF">soil367_15705</name>
</gene>
<dbReference type="GO" id="GO:0042277">
    <property type="term" value="F:peptide binding"/>
    <property type="evidence" value="ECO:0007669"/>
    <property type="project" value="InterPro"/>
</dbReference>
<dbReference type="InterPro" id="IPR023058">
    <property type="entry name" value="PPIase_PpiC_CS"/>
</dbReference>
<dbReference type="RefSeq" id="WP_136549969.1">
    <property type="nucleotide sequence ID" value="NZ_CP031093.1"/>
</dbReference>
<accession>A0A4P7XJF5</accession>
<dbReference type="Gene3D" id="3.10.50.40">
    <property type="match status" value="2"/>
</dbReference>
<feature type="signal peptide" evidence="7">
    <location>
        <begin position="1"/>
        <end position="24"/>
    </location>
</feature>
<dbReference type="InterPro" id="IPR050280">
    <property type="entry name" value="OMP_Chaperone_SurA"/>
</dbReference>
<dbReference type="InterPro" id="IPR000297">
    <property type="entry name" value="PPIase_PpiC"/>
</dbReference>
<evidence type="ECO:0000256" key="4">
    <source>
        <dbReference type="ARBA" id="ARBA00023110"/>
    </source>
</evidence>
<dbReference type="GO" id="GO:0043165">
    <property type="term" value="P:Gram-negative-bacterium-type cell outer membrane assembly"/>
    <property type="evidence" value="ECO:0007669"/>
    <property type="project" value="InterPro"/>
</dbReference>
<dbReference type="OrthoDB" id="14196at2"/>
<organism evidence="9 10">
    <name type="scientific">Hydrocarboniclastica marina</name>
    <dbReference type="NCBI Taxonomy" id="2259620"/>
    <lineage>
        <taxon>Bacteria</taxon>
        <taxon>Pseudomonadati</taxon>
        <taxon>Pseudomonadota</taxon>
        <taxon>Gammaproteobacteria</taxon>
        <taxon>Alteromonadales</taxon>
        <taxon>Alteromonadaceae</taxon>
        <taxon>Hydrocarboniclastica</taxon>
    </lineage>
</organism>
<evidence type="ECO:0000256" key="3">
    <source>
        <dbReference type="ARBA" id="ARBA00022764"/>
    </source>
</evidence>
<dbReference type="GO" id="GO:0051082">
    <property type="term" value="F:unfolded protein binding"/>
    <property type="evidence" value="ECO:0007669"/>
    <property type="project" value="UniProtKB-UniRule"/>
</dbReference>
<dbReference type="Gene3D" id="1.10.4030.10">
    <property type="entry name" value="Porin chaperone SurA, peptide-binding domain"/>
    <property type="match status" value="1"/>
</dbReference>
<dbReference type="GO" id="GO:0030288">
    <property type="term" value="C:outer membrane-bounded periplasmic space"/>
    <property type="evidence" value="ECO:0007669"/>
    <property type="project" value="InterPro"/>
</dbReference>
<keyword evidence="6 7" id="KW-0413">Isomerase</keyword>
<keyword evidence="2 7" id="KW-0677">Repeat</keyword>
<feature type="domain" description="PpiC" evidence="8">
    <location>
        <begin position="285"/>
        <end position="384"/>
    </location>
</feature>
<evidence type="ECO:0000256" key="2">
    <source>
        <dbReference type="ARBA" id="ARBA00022737"/>
    </source>
</evidence>
<dbReference type="InterPro" id="IPR015391">
    <property type="entry name" value="SurA_N"/>
</dbReference>
<dbReference type="GO" id="GO:0050821">
    <property type="term" value="P:protein stabilization"/>
    <property type="evidence" value="ECO:0007669"/>
    <property type="project" value="InterPro"/>
</dbReference>
<reference evidence="9 10" key="1">
    <citation type="submission" date="2018-07" db="EMBL/GenBank/DDBJ databases">
        <title>Marsedoiliclastica nanhaica gen. nov. sp. nov., a novel marine hydrocarbonoclastic bacterium isolated from an in-situ enriched hydrocarbon-degrading consortium in deep-sea sediment.</title>
        <authorList>
            <person name="Dong C."/>
            <person name="Ma T."/>
            <person name="Liu R."/>
            <person name="Shao Z."/>
        </authorList>
    </citation>
    <scope>NUCLEOTIDE SEQUENCE [LARGE SCALE GENOMIC DNA]</scope>
    <source>
        <strain evidence="10">soil36-7</strain>
    </source>
</reference>
<keyword evidence="3 7" id="KW-0574">Periplasm</keyword>
<evidence type="ECO:0000256" key="1">
    <source>
        <dbReference type="ARBA" id="ARBA00022729"/>
    </source>
</evidence>
<dbReference type="PANTHER" id="PTHR47637:SF1">
    <property type="entry name" value="CHAPERONE SURA"/>
    <property type="match status" value="1"/>
</dbReference>
<protein>
    <recommendedName>
        <fullName evidence="7">Chaperone SurA</fullName>
    </recommendedName>
    <alternativeName>
        <fullName evidence="7">Peptidyl-prolyl cis-trans isomerase SurA</fullName>
        <shortName evidence="7">PPIase SurA</shortName>
        <ecNumber evidence="7">5.2.1.8</ecNumber>
    </alternativeName>
    <alternativeName>
        <fullName evidence="7">Rotamase SurA</fullName>
    </alternativeName>
</protein>
<dbReference type="KEGG" id="hmi:soil367_15705"/>
<dbReference type="PANTHER" id="PTHR47637">
    <property type="entry name" value="CHAPERONE SURA"/>
    <property type="match status" value="1"/>
</dbReference>
<evidence type="ECO:0000256" key="5">
    <source>
        <dbReference type="ARBA" id="ARBA00023186"/>
    </source>
</evidence>
<dbReference type="Proteomes" id="UP000298049">
    <property type="component" value="Chromosome"/>
</dbReference>
<keyword evidence="5 7" id="KW-0143">Chaperone</keyword>
<dbReference type="InterPro" id="IPR023034">
    <property type="entry name" value="PPIase_SurA"/>
</dbReference>
<dbReference type="Pfam" id="PF00639">
    <property type="entry name" value="Rotamase"/>
    <property type="match status" value="2"/>
</dbReference>
<dbReference type="SUPFAM" id="SSF109998">
    <property type="entry name" value="Triger factor/SurA peptide-binding domain-like"/>
    <property type="match status" value="1"/>
</dbReference>
<comment type="function">
    <text evidence="7">Chaperone involved in the correct folding and assembly of outer membrane proteins. Recognizes specific patterns of aromatic residues and the orientation of their side chains, which are found more frequently in integral outer membrane proteins. May act in both early periplasmic and late outer membrane-associated steps of protein maturation.</text>
</comment>